<keyword evidence="2" id="KW-1185">Reference proteome</keyword>
<protein>
    <submittedName>
        <fullName evidence="1">Uncharacterized protein</fullName>
    </submittedName>
</protein>
<dbReference type="EMBL" id="CM020618">
    <property type="protein sequence ID" value="KAK1859525.1"/>
    <property type="molecule type" value="Genomic_DNA"/>
</dbReference>
<dbReference type="Proteomes" id="UP000798662">
    <property type="component" value="Chromosome 1"/>
</dbReference>
<evidence type="ECO:0000313" key="2">
    <source>
        <dbReference type="Proteomes" id="UP000798662"/>
    </source>
</evidence>
<reference evidence="1" key="1">
    <citation type="submission" date="2019-11" db="EMBL/GenBank/DDBJ databases">
        <title>Nori genome reveals adaptations in red seaweeds to the harsh intertidal environment.</title>
        <authorList>
            <person name="Wang D."/>
            <person name="Mao Y."/>
        </authorList>
    </citation>
    <scope>NUCLEOTIDE SEQUENCE</scope>
    <source>
        <tissue evidence="1">Gametophyte</tissue>
    </source>
</reference>
<sequence>MGRGRPFPHAHSRLVAAGIIPPPPWAAAVAAVPPSPPPLRSGIPPPALVFPEDRLRRLAAPHLRAGASAGDGRGFGDGFGGGGAAADADADVVDLLAADPARRSRLEAAVARVSALMHERGLPEAAAVEAVVSAMAADGSPPRRLRHGDGDDSDASPVEGEWAWGEGGGARTPAAAPTAADDTAREDAEQAAVYLASLHDSQRDVELLHGLARAAAEAEEDDAGGLGGA</sequence>
<organism evidence="1 2">
    <name type="scientific">Pyropia yezoensis</name>
    <name type="common">Susabi-nori</name>
    <name type="synonym">Porphyra yezoensis</name>
    <dbReference type="NCBI Taxonomy" id="2788"/>
    <lineage>
        <taxon>Eukaryota</taxon>
        <taxon>Rhodophyta</taxon>
        <taxon>Bangiophyceae</taxon>
        <taxon>Bangiales</taxon>
        <taxon>Bangiaceae</taxon>
        <taxon>Pyropia</taxon>
    </lineage>
</organism>
<accession>A0ACC3BNP0</accession>
<name>A0ACC3BNP0_PYRYE</name>
<gene>
    <name evidence="1" type="ORF">I4F81_002120</name>
</gene>
<comment type="caution">
    <text evidence="1">The sequence shown here is derived from an EMBL/GenBank/DDBJ whole genome shotgun (WGS) entry which is preliminary data.</text>
</comment>
<proteinExistence type="predicted"/>
<evidence type="ECO:0000313" key="1">
    <source>
        <dbReference type="EMBL" id="KAK1859525.1"/>
    </source>
</evidence>